<reference evidence="5 6" key="1">
    <citation type="submission" date="2018-08" db="EMBL/GenBank/DDBJ databases">
        <title>Vibrio isolated from the Eastern China Marginal Seas.</title>
        <authorList>
            <person name="Li Y."/>
        </authorList>
    </citation>
    <scope>NUCLEOTIDE SEQUENCE [LARGE SCALE GENOMIC DNA]</scope>
    <source>
        <strain evidence="5 6">BEI233</strain>
    </source>
</reference>
<evidence type="ECO:0000256" key="3">
    <source>
        <dbReference type="ARBA" id="ARBA00023163"/>
    </source>
</evidence>
<keyword evidence="2" id="KW-0238">DNA-binding</keyword>
<dbReference type="SUPFAM" id="SSF46894">
    <property type="entry name" value="C-terminal effector domain of the bipartite response regulators"/>
    <property type="match status" value="1"/>
</dbReference>
<protein>
    <submittedName>
        <fullName evidence="5">LuxR family transcriptional regulator</fullName>
    </submittedName>
</protein>
<dbReference type="PROSITE" id="PS50043">
    <property type="entry name" value="HTH_LUXR_2"/>
    <property type="match status" value="1"/>
</dbReference>
<comment type="caution">
    <text evidence="5">The sequence shown here is derived from an EMBL/GenBank/DDBJ whole genome shotgun (WGS) entry which is preliminary data.</text>
</comment>
<keyword evidence="1" id="KW-0805">Transcription regulation</keyword>
<dbReference type="InterPro" id="IPR000792">
    <property type="entry name" value="Tscrpt_reg_LuxR_C"/>
</dbReference>
<name>A0A3A6Q7F2_9VIBR</name>
<dbReference type="InterPro" id="IPR016032">
    <property type="entry name" value="Sig_transdc_resp-reg_C-effctor"/>
</dbReference>
<evidence type="ECO:0000313" key="5">
    <source>
        <dbReference type="EMBL" id="RJX65190.1"/>
    </source>
</evidence>
<keyword evidence="6" id="KW-1185">Reference proteome</keyword>
<proteinExistence type="predicted"/>
<sequence length="398" mass="44822">MEKEVERTLDRFSDLLEALYQAPTHPKGFQFFLERLAEKFALADAVFHINKSFDSEVNNAWIAGRKADAVIEYIGNHIGSGNYVHDYVKNKPMGKFYTLHQHIGLPSQEQLGQNDELVMAQEWFNHHQFCDVAVTCVGLGDEYVALMSLHRQSDVGPMTVSDIKMLDKLIPHIQRAFSLYQHFESAKSKHADISLLTECLPNAILLYDSKGQLVSANQRARDIAKWNSLIDISSTRCRLNDMALQQTFLSNLYFSLIEGGSDEAIPCKVLNIGEGSEALALLFVPIYLTQNNNGFLKGVLDKSVLEQSEIGSIIYLYECERTAKINSSLLQPLFSLTATETEICEFLVMGYSREEISQMTKRSVHTVKDHIKAIYHKTGTSRQSDLVATLLTTPAYTP</sequence>
<organism evidence="5 6">
    <name type="scientific">Vibrio sinensis</name>
    <dbReference type="NCBI Taxonomy" id="2302434"/>
    <lineage>
        <taxon>Bacteria</taxon>
        <taxon>Pseudomonadati</taxon>
        <taxon>Pseudomonadota</taxon>
        <taxon>Gammaproteobacteria</taxon>
        <taxon>Vibrionales</taxon>
        <taxon>Vibrionaceae</taxon>
        <taxon>Vibrio</taxon>
    </lineage>
</organism>
<evidence type="ECO:0000256" key="1">
    <source>
        <dbReference type="ARBA" id="ARBA00023015"/>
    </source>
</evidence>
<feature type="domain" description="HTH luxR-type" evidence="4">
    <location>
        <begin position="329"/>
        <end position="394"/>
    </location>
</feature>
<keyword evidence="3" id="KW-0804">Transcription</keyword>
<dbReference type="PANTHER" id="PTHR44688:SF16">
    <property type="entry name" value="DNA-BINDING TRANSCRIPTIONAL ACTIVATOR DEVR_DOSR"/>
    <property type="match status" value="1"/>
</dbReference>
<dbReference type="OrthoDB" id="8874570at2"/>
<dbReference type="InterPro" id="IPR036388">
    <property type="entry name" value="WH-like_DNA-bd_sf"/>
</dbReference>
<dbReference type="SMART" id="SM00421">
    <property type="entry name" value="HTH_LUXR"/>
    <property type="match status" value="1"/>
</dbReference>
<evidence type="ECO:0000313" key="6">
    <source>
        <dbReference type="Proteomes" id="UP000273252"/>
    </source>
</evidence>
<dbReference type="PANTHER" id="PTHR44688">
    <property type="entry name" value="DNA-BINDING TRANSCRIPTIONAL ACTIVATOR DEVR_DOSR"/>
    <property type="match status" value="1"/>
</dbReference>
<dbReference type="EMBL" id="QVMU01000038">
    <property type="protein sequence ID" value="RJX65190.1"/>
    <property type="molecule type" value="Genomic_DNA"/>
</dbReference>
<evidence type="ECO:0000259" key="4">
    <source>
        <dbReference type="PROSITE" id="PS50043"/>
    </source>
</evidence>
<dbReference type="Pfam" id="PF00196">
    <property type="entry name" value="GerE"/>
    <property type="match status" value="1"/>
</dbReference>
<evidence type="ECO:0000256" key="2">
    <source>
        <dbReference type="ARBA" id="ARBA00023125"/>
    </source>
</evidence>
<gene>
    <name evidence="5" type="ORF">DZ860_22340</name>
</gene>
<dbReference type="AlphaFoldDB" id="A0A3A6Q7F2"/>
<accession>A0A3A6Q7F2</accession>
<dbReference type="Gene3D" id="1.10.10.10">
    <property type="entry name" value="Winged helix-like DNA-binding domain superfamily/Winged helix DNA-binding domain"/>
    <property type="match status" value="1"/>
</dbReference>
<dbReference type="GO" id="GO:0006355">
    <property type="term" value="P:regulation of DNA-templated transcription"/>
    <property type="evidence" value="ECO:0007669"/>
    <property type="project" value="InterPro"/>
</dbReference>
<dbReference type="Proteomes" id="UP000273252">
    <property type="component" value="Unassembled WGS sequence"/>
</dbReference>
<dbReference type="RefSeq" id="WP_120035419.1">
    <property type="nucleotide sequence ID" value="NZ_QVMU01000038.1"/>
</dbReference>
<dbReference type="GO" id="GO:0003677">
    <property type="term" value="F:DNA binding"/>
    <property type="evidence" value="ECO:0007669"/>
    <property type="project" value="UniProtKB-KW"/>
</dbReference>